<reference evidence="2 3" key="1">
    <citation type="submission" date="2020-02" db="EMBL/GenBank/DDBJ databases">
        <authorList>
            <person name="Kim H.M."/>
            <person name="Jeon C.O."/>
        </authorList>
    </citation>
    <scope>NUCLEOTIDE SEQUENCE [LARGE SCALE GENOMIC DNA]</scope>
    <source>
        <strain evidence="2 3">PeD5</strain>
    </source>
</reference>
<reference evidence="2 3" key="2">
    <citation type="submission" date="2020-03" db="EMBL/GenBank/DDBJ databases">
        <title>Roseomonas stagni sp. nov., isolated from pond water in Japan.</title>
        <authorList>
            <person name="Furuhata K."/>
            <person name="Miyamoto H."/>
            <person name="Goto K."/>
        </authorList>
    </citation>
    <scope>NUCLEOTIDE SEQUENCE [LARGE SCALE GENOMIC DNA]</scope>
    <source>
        <strain evidence="2 3">PeD5</strain>
    </source>
</reference>
<sequence length="313" mass="35211">MSGSFKFSGHETFACRYAWLPKAYRALRKDQWVFANEESAMVELGLGKNMVRSLRFWVEAMGVAEPAPDGQGLIPTRFGRVVLSTKDGCDPYLEDIKTLWLLHWNLGSRSQGALFAWRLLLSHWPFPEFVRSEALAAFTRESKRLGHSHSAVTLTQHLDVFLHTYSPARGAAASVEDSLDGPLAELGFLQPIGQRKGDGGRWETVLAFRREPKPEITAALFEYCVIDYWDRFRPGEETLTLRELTLAPCSPGQVFKLPEDDIRSRLESYAVDSKASKKPFRFQPSAVQGLLFRQRGGRPVDLASVYDAEAVNA</sequence>
<protein>
    <submittedName>
        <fullName evidence="2">DUF4007 family protein</fullName>
    </submittedName>
</protein>
<evidence type="ECO:0000259" key="1">
    <source>
        <dbReference type="Pfam" id="PF13182"/>
    </source>
</evidence>
<dbReference type="AlphaFoldDB" id="A0A6M1LU14"/>
<dbReference type="EMBL" id="JAAIKB010000022">
    <property type="protein sequence ID" value="NGM23975.1"/>
    <property type="molecule type" value="Genomic_DNA"/>
</dbReference>
<dbReference type="InterPro" id="IPR025248">
    <property type="entry name" value="DUF4007"/>
</dbReference>
<keyword evidence="3" id="KW-1185">Reference proteome</keyword>
<evidence type="ECO:0000313" key="2">
    <source>
        <dbReference type="EMBL" id="NGM23975.1"/>
    </source>
</evidence>
<dbReference type="Proteomes" id="UP000475385">
    <property type="component" value="Unassembled WGS sequence"/>
</dbReference>
<accession>A0A6M1LU14</accession>
<gene>
    <name evidence="2" type="ORF">G3576_28470</name>
</gene>
<comment type="caution">
    <text evidence="2">The sequence shown here is derived from an EMBL/GenBank/DDBJ whole genome shotgun (WGS) entry which is preliminary data.</text>
</comment>
<feature type="domain" description="DUF4007" evidence="1">
    <location>
        <begin position="7"/>
        <end position="272"/>
    </location>
</feature>
<dbReference type="Pfam" id="PF13182">
    <property type="entry name" value="DUF4007"/>
    <property type="match status" value="1"/>
</dbReference>
<organism evidence="2 3">
    <name type="scientific">Falsiroseomonas algicola</name>
    <dbReference type="NCBI Taxonomy" id="2716930"/>
    <lineage>
        <taxon>Bacteria</taxon>
        <taxon>Pseudomonadati</taxon>
        <taxon>Pseudomonadota</taxon>
        <taxon>Alphaproteobacteria</taxon>
        <taxon>Acetobacterales</taxon>
        <taxon>Roseomonadaceae</taxon>
        <taxon>Falsiroseomonas</taxon>
    </lineage>
</organism>
<name>A0A6M1LU14_9PROT</name>
<proteinExistence type="predicted"/>
<evidence type="ECO:0000313" key="3">
    <source>
        <dbReference type="Proteomes" id="UP000475385"/>
    </source>
</evidence>